<accession>A0A918WLI0</accession>
<organism evidence="1 2">
    <name type="scientific">Roseibacillus persicicus</name>
    <dbReference type="NCBI Taxonomy" id="454148"/>
    <lineage>
        <taxon>Bacteria</taxon>
        <taxon>Pseudomonadati</taxon>
        <taxon>Verrucomicrobiota</taxon>
        <taxon>Verrucomicrobiia</taxon>
        <taxon>Verrucomicrobiales</taxon>
        <taxon>Verrucomicrobiaceae</taxon>
        <taxon>Roseibacillus</taxon>
    </lineage>
</organism>
<evidence type="ECO:0000313" key="1">
    <source>
        <dbReference type="EMBL" id="GHC57875.1"/>
    </source>
</evidence>
<dbReference type="Gene3D" id="3.50.50.60">
    <property type="entry name" value="FAD/NAD(P)-binding domain"/>
    <property type="match status" value="2"/>
</dbReference>
<dbReference type="SUPFAM" id="SSF51905">
    <property type="entry name" value="FAD/NAD(P)-binding domain"/>
    <property type="match status" value="1"/>
</dbReference>
<name>A0A918WLI0_9BACT</name>
<keyword evidence="2" id="KW-1185">Reference proteome</keyword>
<dbReference type="PANTHER" id="PTHR42685:SF22">
    <property type="entry name" value="CONDITIONED MEDIUM FACTOR RECEPTOR 1"/>
    <property type="match status" value="1"/>
</dbReference>
<dbReference type="EMBL" id="BMXI01000011">
    <property type="protein sequence ID" value="GHC57875.1"/>
    <property type="molecule type" value="Genomic_DNA"/>
</dbReference>
<reference evidence="1" key="1">
    <citation type="journal article" date="2014" name="Int. J. Syst. Evol. Microbiol.">
        <title>Complete genome sequence of Corynebacterium casei LMG S-19264T (=DSM 44701T), isolated from a smear-ripened cheese.</title>
        <authorList>
            <consortium name="US DOE Joint Genome Institute (JGI-PGF)"/>
            <person name="Walter F."/>
            <person name="Albersmeier A."/>
            <person name="Kalinowski J."/>
            <person name="Ruckert C."/>
        </authorList>
    </citation>
    <scope>NUCLEOTIDE SEQUENCE</scope>
    <source>
        <strain evidence="1">KCTC 12988</strain>
    </source>
</reference>
<sequence length="345" mass="37720">MFARILSKHSIEIVGGGIAGLSLAVGLRRFDVPVVLREAGSYPRHRLCGEFVNGVSDETLGALGLSELFEGAKVHEEMTWWLKGRLIADTSMERPVRALSRWTMDERMRSRFVSLGGEVSLRDRAVPEPRPGRVWAAGRRLQKESEWLGLKAHFLGLETRSGLEMHLGDGGYVGLTPVEDGRVNVCGLFRKRRDLGGKGSERMIAYLAASGLDELAERLRDVSADDTSVSGIAGIDFGAQGHDPEILAIGDAERMIPPFTGNGMSMAFEAAECALQPLKSYSEGGVNWESAREQVHRKLAQRFNRRITLAKGLHRAILAPPAQEVLAAAAKPGLLPFAFLNRILT</sequence>
<dbReference type="Proteomes" id="UP000644507">
    <property type="component" value="Unassembled WGS sequence"/>
</dbReference>
<protein>
    <submittedName>
        <fullName evidence="1">FAD-dependent oxidoreductase</fullName>
    </submittedName>
</protein>
<comment type="caution">
    <text evidence="1">The sequence shown here is derived from an EMBL/GenBank/DDBJ whole genome shotgun (WGS) entry which is preliminary data.</text>
</comment>
<dbReference type="PANTHER" id="PTHR42685">
    <property type="entry name" value="GERANYLGERANYL DIPHOSPHATE REDUCTASE"/>
    <property type="match status" value="1"/>
</dbReference>
<reference evidence="1" key="2">
    <citation type="submission" date="2020-09" db="EMBL/GenBank/DDBJ databases">
        <authorList>
            <person name="Sun Q."/>
            <person name="Kim S."/>
        </authorList>
    </citation>
    <scope>NUCLEOTIDE SEQUENCE</scope>
    <source>
        <strain evidence="1">KCTC 12988</strain>
    </source>
</reference>
<dbReference type="PRINTS" id="PR00420">
    <property type="entry name" value="RNGMNOXGNASE"/>
</dbReference>
<proteinExistence type="predicted"/>
<evidence type="ECO:0000313" key="2">
    <source>
        <dbReference type="Proteomes" id="UP000644507"/>
    </source>
</evidence>
<dbReference type="RefSeq" id="WP_229809514.1">
    <property type="nucleotide sequence ID" value="NZ_BMXI01000011.1"/>
</dbReference>
<dbReference type="InterPro" id="IPR036188">
    <property type="entry name" value="FAD/NAD-bd_sf"/>
</dbReference>
<gene>
    <name evidence="1" type="ORF">GCM10007100_25920</name>
</gene>
<dbReference type="AlphaFoldDB" id="A0A918WLI0"/>
<dbReference type="InterPro" id="IPR050407">
    <property type="entry name" value="Geranylgeranyl_reductase"/>
</dbReference>